<name>A0A6G1Q555_CHAAH</name>
<dbReference type="Proteomes" id="UP000503349">
    <property type="component" value="Chromosome 13"/>
</dbReference>
<dbReference type="Pfam" id="PF00059">
    <property type="entry name" value="Lectin_C"/>
    <property type="match status" value="1"/>
</dbReference>
<protein>
    <submittedName>
        <fullName evidence="2">Aggrecan core protein Cartilage-specific proteoglycan core protein</fullName>
    </submittedName>
</protein>
<keyword evidence="3" id="KW-1185">Reference proteome</keyword>
<sequence>MSWTNAQSYCRQKFTDLATVKNNQQNQIQYWLPSNDWAWIGLFRDPNFYWSDHTIFSFNYFDNVRNPLGSMNVICGVADLQSSGKWSFLPCDTRQPFVCYARPIKRQVMKLKVKLEDSSVDLNDPAVKAGILKKFQDRLEENGLSGVTLKWREQPDGKVFHKEE</sequence>
<dbReference type="PANTHER" id="PTHR45784:SF3">
    <property type="entry name" value="C-TYPE LECTIN DOMAIN FAMILY 4 MEMBER K-LIKE-RELATED"/>
    <property type="match status" value="1"/>
</dbReference>
<dbReference type="InterPro" id="IPR001304">
    <property type="entry name" value="C-type_lectin-like"/>
</dbReference>
<proteinExistence type="predicted"/>
<organism evidence="2 3">
    <name type="scientific">Channa argus</name>
    <name type="common">Northern snakehead</name>
    <name type="synonym">Ophicephalus argus</name>
    <dbReference type="NCBI Taxonomy" id="215402"/>
    <lineage>
        <taxon>Eukaryota</taxon>
        <taxon>Metazoa</taxon>
        <taxon>Chordata</taxon>
        <taxon>Craniata</taxon>
        <taxon>Vertebrata</taxon>
        <taxon>Euteleostomi</taxon>
        <taxon>Actinopterygii</taxon>
        <taxon>Neopterygii</taxon>
        <taxon>Teleostei</taxon>
        <taxon>Neoteleostei</taxon>
        <taxon>Acanthomorphata</taxon>
        <taxon>Anabantaria</taxon>
        <taxon>Anabantiformes</taxon>
        <taxon>Channoidei</taxon>
        <taxon>Channidae</taxon>
        <taxon>Channa</taxon>
    </lineage>
</organism>
<evidence type="ECO:0000259" key="1">
    <source>
        <dbReference type="PROSITE" id="PS50041"/>
    </source>
</evidence>
<dbReference type="Gene3D" id="3.10.100.10">
    <property type="entry name" value="Mannose-Binding Protein A, subunit A"/>
    <property type="match status" value="1"/>
</dbReference>
<reference evidence="3" key="2">
    <citation type="submission" date="2019-02" db="EMBL/GenBank/DDBJ databases">
        <title>Opniocepnalus argus Var Kimnra genome.</title>
        <authorList>
            <person name="Zhou C."/>
            <person name="Xiao S."/>
        </authorList>
    </citation>
    <scope>NUCLEOTIDE SEQUENCE [LARGE SCALE GENOMIC DNA]</scope>
</reference>
<dbReference type="PANTHER" id="PTHR45784">
    <property type="entry name" value="C-TYPE LECTIN DOMAIN FAMILY 20 MEMBER A-RELATED"/>
    <property type="match status" value="1"/>
</dbReference>
<dbReference type="InterPro" id="IPR016187">
    <property type="entry name" value="CTDL_fold"/>
</dbReference>
<accession>A0A6G1Q555</accession>
<gene>
    <name evidence="2" type="ORF">EXN66_Car013214</name>
</gene>
<dbReference type="InterPro" id="IPR016186">
    <property type="entry name" value="C-type_lectin-like/link_sf"/>
</dbReference>
<dbReference type="EMBL" id="CM015724">
    <property type="protein sequence ID" value="KAF3697534.1"/>
    <property type="molecule type" value="Genomic_DNA"/>
</dbReference>
<dbReference type="SUPFAM" id="SSF56436">
    <property type="entry name" value="C-type lectin-like"/>
    <property type="match status" value="1"/>
</dbReference>
<reference evidence="2 3" key="1">
    <citation type="submission" date="2019-02" db="EMBL/GenBank/DDBJ databases">
        <title>Opniocepnalus argus genome.</title>
        <authorList>
            <person name="Zhou C."/>
            <person name="Xiao S."/>
        </authorList>
    </citation>
    <scope>NUCLEOTIDE SEQUENCE [LARGE SCALE GENOMIC DNA]</scope>
    <source>
        <strain evidence="2">OARG1902GOOAL</strain>
        <tissue evidence="2">Muscle</tissue>
    </source>
</reference>
<evidence type="ECO:0000313" key="3">
    <source>
        <dbReference type="Proteomes" id="UP000503349"/>
    </source>
</evidence>
<evidence type="ECO:0000313" key="2">
    <source>
        <dbReference type="EMBL" id="KAF3697534.1"/>
    </source>
</evidence>
<feature type="domain" description="C-type lectin" evidence="1">
    <location>
        <begin position="1"/>
        <end position="100"/>
    </location>
</feature>
<dbReference type="PROSITE" id="PS50041">
    <property type="entry name" value="C_TYPE_LECTIN_2"/>
    <property type="match status" value="1"/>
</dbReference>
<dbReference type="AlphaFoldDB" id="A0A6G1Q555"/>